<name>A0A838YR23_9GAMM</name>
<gene>
    <name evidence="2" type="ORF">H2021_01100</name>
</gene>
<dbReference type="Gene3D" id="3.30.300.90">
    <property type="entry name" value="BolA-like"/>
    <property type="match status" value="1"/>
</dbReference>
<dbReference type="AlphaFoldDB" id="A0A838YR23"/>
<dbReference type="SUPFAM" id="SSF82657">
    <property type="entry name" value="BolA-like"/>
    <property type="match status" value="1"/>
</dbReference>
<proteinExistence type="inferred from homology"/>
<dbReference type="InterPro" id="IPR002634">
    <property type="entry name" value="BolA"/>
</dbReference>
<evidence type="ECO:0000313" key="2">
    <source>
        <dbReference type="EMBL" id="MBA4723791.1"/>
    </source>
</evidence>
<accession>A0A838YR23</accession>
<dbReference type="EMBL" id="JACETM010000005">
    <property type="protein sequence ID" value="MBA4723791.1"/>
    <property type="molecule type" value="Genomic_DNA"/>
</dbReference>
<dbReference type="InterPro" id="IPR036065">
    <property type="entry name" value="BolA-like_sf"/>
</dbReference>
<evidence type="ECO:0000256" key="1">
    <source>
        <dbReference type="RuleBase" id="RU003860"/>
    </source>
</evidence>
<sequence>MDKDILKKIIIDEIKDADIAFVGDDCNLKLSVTSNQFSGVPIIQQHRMILNLLKDNFESGELHALSLETHSKE</sequence>
<dbReference type="PIRSF" id="PIRSF003113">
    <property type="entry name" value="BolA"/>
    <property type="match status" value="1"/>
</dbReference>
<dbReference type="Pfam" id="PF01722">
    <property type="entry name" value="BolA"/>
    <property type="match status" value="1"/>
</dbReference>
<reference evidence="2 3" key="1">
    <citation type="submission" date="2020-06" db="EMBL/GenBank/DDBJ databases">
        <title>Dysbiosis in marine aquaculture revealed through microbiome analysis: reverse ecology for environmental sustainability.</title>
        <authorList>
            <person name="Haro-Moreno J.M."/>
            <person name="Coutinho F.H."/>
            <person name="Zaragoza-Solas A."/>
            <person name="Picazo A."/>
            <person name="Almagro-Moreno S."/>
            <person name="Lopez-Perez M."/>
        </authorList>
    </citation>
    <scope>NUCLEOTIDE SEQUENCE [LARGE SCALE GENOMIC DNA]</scope>
    <source>
        <strain evidence="2">MCMED-G42</strain>
    </source>
</reference>
<dbReference type="Proteomes" id="UP000585327">
    <property type="component" value="Unassembled WGS sequence"/>
</dbReference>
<organism evidence="2 3">
    <name type="scientific">SAR86 cluster bacterium</name>
    <dbReference type="NCBI Taxonomy" id="2030880"/>
    <lineage>
        <taxon>Bacteria</taxon>
        <taxon>Pseudomonadati</taxon>
        <taxon>Pseudomonadota</taxon>
        <taxon>Gammaproteobacteria</taxon>
        <taxon>SAR86 cluster</taxon>
    </lineage>
</organism>
<evidence type="ECO:0000313" key="3">
    <source>
        <dbReference type="Proteomes" id="UP000585327"/>
    </source>
</evidence>
<comment type="caution">
    <text evidence="2">The sequence shown here is derived from an EMBL/GenBank/DDBJ whole genome shotgun (WGS) entry which is preliminary data.</text>
</comment>
<comment type="similarity">
    <text evidence="1">Belongs to the BolA/IbaG family.</text>
</comment>
<protein>
    <submittedName>
        <fullName evidence="2">BolA/IbaG family iron-sulfur metabolism protein</fullName>
    </submittedName>
</protein>